<dbReference type="EMBL" id="FNZA01000004">
    <property type="protein sequence ID" value="SEJ12183.1"/>
    <property type="molecule type" value="Genomic_DNA"/>
</dbReference>
<evidence type="ECO:0000256" key="3">
    <source>
        <dbReference type="ARBA" id="ARBA00022692"/>
    </source>
</evidence>
<keyword evidence="6 7" id="KW-0472">Membrane</keyword>
<dbReference type="PROSITE" id="PS50928">
    <property type="entry name" value="ABC_TM1"/>
    <property type="match status" value="1"/>
</dbReference>
<dbReference type="InterPro" id="IPR043429">
    <property type="entry name" value="ArtM/GltK/GlnP/TcyL/YhdX-like"/>
</dbReference>
<dbReference type="PANTHER" id="PTHR30614:SF20">
    <property type="entry name" value="GLUTAMINE TRANSPORT SYSTEM PERMEASE PROTEIN GLNP"/>
    <property type="match status" value="1"/>
</dbReference>
<sequence>MTTAPVRTVRRTPLGAGEIALWLLGAAASFLALFWLITQALRLPFLPDTIRENAGLFVQGAQVTLYLTIVSALLGLVLGVLLGLGKMANDPLLTSPGGGLGRLVSALVAGVCSFLIWIIRGTPLYVQLLFAYYALPEILPPYRALLAWSDTLNLIPSIPVFSVFVAGIVALSLNVAAYNAEVIRGGVQGVARGQTEAARSLGLSTFQTLWTVVLPQALRLSLPALVNNVVALLKDSSLAAVIGVTELAKIADQVRSSTFQPIPALAVAAAVYLALTTVLTFFTDQLERRVKIASR</sequence>
<dbReference type="InterPro" id="IPR035906">
    <property type="entry name" value="MetI-like_sf"/>
</dbReference>
<comment type="subcellular location">
    <subcellularLocation>
        <location evidence="7">Cell membrane</location>
        <topology evidence="7">Multi-pass membrane protein</topology>
    </subcellularLocation>
    <subcellularLocation>
        <location evidence="1">Membrane</location>
        <topology evidence="1">Multi-pass membrane protein</topology>
    </subcellularLocation>
</comment>
<dbReference type="CDD" id="cd06261">
    <property type="entry name" value="TM_PBP2"/>
    <property type="match status" value="1"/>
</dbReference>
<dbReference type="SUPFAM" id="SSF161098">
    <property type="entry name" value="MetI-like"/>
    <property type="match status" value="1"/>
</dbReference>
<comment type="similarity">
    <text evidence="2">Belongs to the binding-protein-dependent transport system permease family. HisMQ subfamily.</text>
</comment>
<evidence type="ECO:0000313" key="9">
    <source>
        <dbReference type="EMBL" id="SEJ12183.1"/>
    </source>
</evidence>
<evidence type="ECO:0000256" key="2">
    <source>
        <dbReference type="ARBA" id="ARBA00010072"/>
    </source>
</evidence>
<accession>A0A1H6W5K2</accession>
<evidence type="ECO:0000256" key="6">
    <source>
        <dbReference type="ARBA" id="ARBA00023136"/>
    </source>
</evidence>
<dbReference type="AlphaFoldDB" id="A0A1H6W5K2"/>
<evidence type="ECO:0000256" key="7">
    <source>
        <dbReference type="RuleBase" id="RU363032"/>
    </source>
</evidence>
<evidence type="ECO:0000256" key="1">
    <source>
        <dbReference type="ARBA" id="ARBA00004141"/>
    </source>
</evidence>
<feature type="transmembrane region" description="Helical" evidence="7">
    <location>
        <begin position="21"/>
        <end position="43"/>
    </location>
</feature>
<evidence type="ECO:0000256" key="4">
    <source>
        <dbReference type="ARBA" id="ARBA00022970"/>
    </source>
</evidence>
<evidence type="ECO:0000259" key="8">
    <source>
        <dbReference type="PROSITE" id="PS50928"/>
    </source>
</evidence>
<keyword evidence="10" id="KW-1185">Reference proteome</keyword>
<feature type="transmembrane region" description="Helical" evidence="7">
    <location>
        <begin position="106"/>
        <end position="134"/>
    </location>
</feature>
<keyword evidence="3 7" id="KW-0812">Transmembrane</keyword>
<dbReference type="GO" id="GO:0055085">
    <property type="term" value="P:transmembrane transport"/>
    <property type="evidence" value="ECO:0007669"/>
    <property type="project" value="InterPro"/>
</dbReference>
<dbReference type="Pfam" id="PF00528">
    <property type="entry name" value="BPD_transp_1"/>
    <property type="match status" value="1"/>
</dbReference>
<gene>
    <name evidence="9" type="ORF">SAMN04488058_10462</name>
</gene>
<dbReference type="RefSeq" id="WP_245745269.1">
    <property type="nucleotide sequence ID" value="NZ_FNZA01000004.1"/>
</dbReference>
<dbReference type="GO" id="GO:0006865">
    <property type="term" value="P:amino acid transport"/>
    <property type="evidence" value="ECO:0007669"/>
    <property type="project" value="UniProtKB-KW"/>
</dbReference>
<feature type="domain" description="ABC transmembrane type-1" evidence="8">
    <location>
        <begin position="61"/>
        <end position="283"/>
    </location>
</feature>
<dbReference type="Proteomes" id="UP000199223">
    <property type="component" value="Unassembled WGS sequence"/>
</dbReference>
<keyword evidence="7" id="KW-0813">Transport</keyword>
<evidence type="ECO:0000313" key="10">
    <source>
        <dbReference type="Proteomes" id="UP000199223"/>
    </source>
</evidence>
<dbReference type="InterPro" id="IPR000515">
    <property type="entry name" value="MetI-like"/>
</dbReference>
<feature type="transmembrane region" description="Helical" evidence="7">
    <location>
        <begin position="63"/>
        <end position="85"/>
    </location>
</feature>
<proteinExistence type="inferred from homology"/>
<name>A0A1H6W5K2_9DEIO</name>
<keyword evidence="5 7" id="KW-1133">Transmembrane helix</keyword>
<dbReference type="STRING" id="856736.SAMN04488058_10462"/>
<organism evidence="9 10">
    <name type="scientific">Deinococcus reticulitermitis</name>
    <dbReference type="NCBI Taxonomy" id="856736"/>
    <lineage>
        <taxon>Bacteria</taxon>
        <taxon>Thermotogati</taxon>
        <taxon>Deinococcota</taxon>
        <taxon>Deinococci</taxon>
        <taxon>Deinococcales</taxon>
        <taxon>Deinococcaceae</taxon>
        <taxon>Deinococcus</taxon>
    </lineage>
</organism>
<feature type="transmembrane region" description="Helical" evidence="7">
    <location>
        <begin position="262"/>
        <end position="282"/>
    </location>
</feature>
<dbReference type="PANTHER" id="PTHR30614">
    <property type="entry name" value="MEMBRANE COMPONENT OF AMINO ACID ABC TRANSPORTER"/>
    <property type="match status" value="1"/>
</dbReference>
<feature type="transmembrane region" description="Helical" evidence="7">
    <location>
        <begin position="154"/>
        <end position="176"/>
    </location>
</feature>
<protein>
    <submittedName>
        <fullName evidence="9">Amino acid ABC transporter membrane protein, PAAT family (TC 3.A.1.3.-)</fullName>
    </submittedName>
</protein>
<dbReference type="Gene3D" id="1.10.3720.10">
    <property type="entry name" value="MetI-like"/>
    <property type="match status" value="1"/>
</dbReference>
<evidence type="ECO:0000256" key="5">
    <source>
        <dbReference type="ARBA" id="ARBA00022989"/>
    </source>
</evidence>
<keyword evidence="4" id="KW-0029">Amino-acid transport</keyword>
<dbReference type="GO" id="GO:0005886">
    <property type="term" value="C:plasma membrane"/>
    <property type="evidence" value="ECO:0007669"/>
    <property type="project" value="UniProtKB-SubCell"/>
</dbReference>
<reference evidence="10" key="1">
    <citation type="submission" date="2016-10" db="EMBL/GenBank/DDBJ databases">
        <authorList>
            <person name="Varghese N."/>
            <person name="Submissions S."/>
        </authorList>
    </citation>
    <scope>NUCLEOTIDE SEQUENCE [LARGE SCALE GENOMIC DNA]</scope>
    <source>
        <strain evidence="10">CGMCC 1.10218</strain>
    </source>
</reference>